<dbReference type="Gene3D" id="2.40.30.170">
    <property type="match status" value="1"/>
</dbReference>
<evidence type="ECO:0000259" key="7">
    <source>
        <dbReference type="Pfam" id="PF25919"/>
    </source>
</evidence>
<evidence type="ECO:0000256" key="3">
    <source>
        <dbReference type="ARBA" id="ARBA00022729"/>
    </source>
</evidence>
<reference evidence="9 12" key="2">
    <citation type="submission" date="2018-10" db="EMBL/GenBank/DDBJ databases">
        <title>Genomic Encyclopedia of Type Strains, Phase IV (KMG-IV): sequencing the most valuable type-strain genomes for metagenomic binning, comparative biology and taxonomic classification.</title>
        <authorList>
            <person name="Goeker M."/>
        </authorList>
    </citation>
    <scope>NUCLEOTIDE SEQUENCE [LARGE SCALE GENOMIC DNA]</scope>
    <source>
        <strain evidence="9 12">DSM 5079</strain>
    </source>
</reference>
<dbReference type="GO" id="GO:0060003">
    <property type="term" value="P:copper ion export"/>
    <property type="evidence" value="ECO:0007669"/>
    <property type="project" value="TreeGrafter"/>
</dbReference>
<evidence type="ECO:0000256" key="1">
    <source>
        <dbReference type="ARBA" id="ARBA00009477"/>
    </source>
</evidence>
<dbReference type="GO" id="GO:0016020">
    <property type="term" value="C:membrane"/>
    <property type="evidence" value="ECO:0007669"/>
    <property type="project" value="InterPro"/>
</dbReference>
<dbReference type="GO" id="GO:0022857">
    <property type="term" value="F:transmembrane transporter activity"/>
    <property type="evidence" value="ECO:0007669"/>
    <property type="project" value="InterPro"/>
</dbReference>
<evidence type="ECO:0000313" key="10">
    <source>
        <dbReference type="EMBL" id="SQA64358.1"/>
    </source>
</evidence>
<feature type="domain" description="CusB-like three alpha-helical bundle" evidence="6">
    <location>
        <begin position="168"/>
        <end position="217"/>
    </location>
</feature>
<keyword evidence="4" id="KW-0406">Ion transport</keyword>
<evidence type="ECO:0000256" key="2">
    <source>
        <dbReference type="ARBA" id="ARBA00022448"/>
    </source>
</evidence>
<dbReference type="RefSeq" id="WP_006817649.1">
    <property type="nucleotide sequence ID" value="NZ_CABKQJ010000012.1"/>
</dbReference>
<dbReference type="EMBL" id="UAVL01000018">
    <property type="protein sequence ID" value="SQA64358.1"/>
    <property type="molecule type" value="Genomic_DNA"/>
</dbReference>
<dbReference type="Proteomes" id="UP000251313">
    <property type="component" value="Unassembled WGS sequence"/>
</dbReference>
<dbReference type="Pfam" id="PF25919">
    <property type="entry name" value="BSH_CusB"/>
    <property type="match status" value="1"/>
</dbReference>
<dbReference type="Pfam" id="PF19335">
    <property type="entry name" value="HMBD"/>
    <property type="match status" value="1"/>
</dbReference>
<feature type="domain" description="Heavy metal binding" evidence="5">
    <location>
        <begin position="52"/>
        <end position="79"/>
    </location>
</feature>
<feature type="domain" description="CusB-like barrel-sandwich hybrid" evidence="7">
    <location>
        <begin position="133"/>
        <end position="250"/>
    </location>
</feature>
<dbReference type="InterPro" id="IPR051909">
    <property type="entry name" value="MFP_Cation_Efflux"/>
</dbReference>
<dbReference type="InterPro" id="IPR058790">
    <property type="entry name" value="BSH_CusB"/>
</dbReference>
<dbReference type="InterPro" id="IPR045800">
    <property type="entry name" value="HMBD"/>
</dbReference>
<reference evidence="10 11" key="1">
    <citation type="submission" date="2018-06" db="EMBL/GenBank/DDBJ databases">
        <authorList>
            <consortium name="Pathogen Informatics"/>
            <person name="Doyle S."/>
        </authorList>
    </citation>
    <scope>NUCLEOTIDE SEQUENCE [LARGE SCALE GENOMIC DNA]</scope>
    <source>
        <strain evidence="10 11">NCTC11967</strain>
    </source>
</reference>
<dbReference type="SUPFAM" id="SSF111369">
    <property type="entry name" value="HlyD-like secretion proteins"/>
    <property type="match status" value="1"/>
</dbReference>
<keyword evidence="3" id="KW-0732">Signal</keyword>
<keyword evidence="2" id="KW-0813">Transport</keyword>
<organism evidence="10 11">
    <name type="scientific">Yokenella regensburgei</name>
    <dbReference type="NCBI Taxonomy" id="158877"/>
    <lineage>
        <taxon>Bacteria</taxon>
        <taxon>Pseudomonadati</taxon>
        <taxon>Pseudomonadota</taxon>
        <taxon>Gammaproteobacteria</taxon>
        <taxon>Enterobacterales</taxon>
        <taxon>Enterobacteriaceae</taxon>
        <taxon>Yokenella</taxon>
    </lineage>
</organism>
<dbReference type="EMBL" id="RBIZ01000006">
    <property type="protein sequence ID" value="RKR53338.1"/>
    <property type="molecule type" value="Genomic_DNA"/>
</dbReference>
<comment type="caution">
    <text evidence="10">The sequence shown here is derived from an EMBL/GenBank/DDBJ whole genome shotgun (WGS) entry which is preliminary data.</text>
</comment>
<dbReference type="GO" id="GO:0046914">
    <property type="term" value="F:transition metal ion binding"/>
    <property type="evidence" value="ECO:0007669"/>
    <property type="project" value="TreeGrafter"/>
</dbReference>
<dbReference type="GO" id="GO:0030288">
    <property type="term" value="C:outer membrane-bounded periplasmic space"/>
    <property type="evidence" value="ECO:0007669"/>
    <property type="project" value="TreeGrafter"/>
</dbReference>
<dbReference type="Pfam" id="PF25869">
    <property type="entry name" value="3HB_CusB"/>
    <property type="match status" value="1"/>
</dbReference>
<evidence type="ECO:0000313" key="9">
    <source>
        <dbReference type="EMBL" id="RKR53338.1"/>
    </source>
</evidence>
<dbReference type="Proteomes" id="UP000267341">
    <property type="component" value="Unassembled WGS sequence"/>
</dbReference>
<dbReference type="Gene3D" id="6.10.140.730">
    <property type="match status" value="1"/>
</dbReference>
<comment type="similarity">
    <text evidence="1">Belongs to the membrane fusion protein (MFP) (TC 8.A.1) family.</text>
</comment>
<dbReference type="PANTHER" id="PTHR30097">
    <property type="entry name" value="CATION EFFLUX SYSTEM PROTEIN CUSB"/>
    <property type="match status" value="1"/>
</dbReference>
<dbReference type="InterPro" id="IPR058791">
    <property type="entry name" value="3HB_CusB"/>
</dbReference>
<evidence type="ECO:0000259" key="5">
    <source>
        <dbReference type="Pfam" id="PF19335"/>
    </source>
</evidence>
<dbReference type="InterPro" id="IPR006143">
    <property type="entry name" value="RND_pump_MFP"/>
</dbReference>
<evidence type="ECO:0000313" key="11">
    <source>
        <dbReference type="Proteomes" id="UP000251313"/>
    </source>
</evidence>
<feature type="domain" description="CusB-like beta-barrel" evidence="8">
    <location>
        <begin position="254"/>
        <end position="331"/>
    </location>
</feature>
<gene>
    <name evidence="10" type="primary">cusB</name>
    <name evidence="9" type="ORF">C7387_3791</name>
    <name evidence="10" type="ORF">NCTC11967_03458</name>
</gene>
<protein>
    <submittedName>
        <fullName evidence="10">Cation efflux system protein CusB</fullName>
    </submittedName>
    <submittedName>
        <fullName evidence="9">Cu(I)/Ag(I) efflux system membrane fusion protein</fullName>
    </submittedName>
</protein>
<dbReference type="GO" id="GO:0015679">
    <property type="term" value="P:plasma membrane copper ion transport"/>
    <property type="evidence" value="ECO:0007669"/>
    <property type="project" value="TreeGrafter"/>
</dbReference>
<accession>A0AB38G0K4</accession>
<evidence type="ECO:0000259" key="8">
    <source>
        <dbReference type="Pfam" id="PF25954"/>
    </source>
</evidence>
<dbReference type="InterPro" id="IPR058792">
    <property type="entry name" value="Beta-barrel_RND_2"/>
</dbReference>
<keyword evidence="12" id="KW-1185">Reference proteome</keyword>
<dbReference type="PANTHER" id="PTHR30097:SF15">
    <property type="entry name" value="CATION EFFLUX SYSTEM PROTEIN CUSB"/>
    <property type="match status" value="1"/>
</dbReference>
<dbReference type="Gene3D" id="2.40.420.20">
    <property type="match status" value="1"/>
</dbReference>
<proteinExistence type="inferred from homology"/>
<sequence length="422" mass="45602">MASFTLKNSALIVGAMLVGGVVAVGGYRYFTPAEASTDTAKPAGENARKVLFWYDPMYPNTRFDKPGKSPFMDMDLVPKYADDSAGGESAPGVRIDPTQTQNLGVKTEAVSRGELKWSQTFPANVSFNEYQFVIVQARADGFINKVYPLTVGDKVKKGTPLIDLTIPDWVEAQSEYLLLQETGGTATQVEGILERLRLAGMPEEDIQRMKSTRKIQTRFTLKAPIDGVITAFDLRTGMNVAKDNVVAKIQGMDPVWISAAVPESIAWLIKDASQLGVSVPAWPGKKLALGKWQVLPSADAATRTLQVRVQVANPDESLKPGMNAWLSLNASSEPMLLIPSKALIDTGSEQRVITVDANGRFVPKAVSVFQESQGLTAISHGLAEGEKVVSSGLFLIDSEANISGALDRMRQQEKAAPTAHAH</sequence>
<evidence type="ECO:0000259" key="6">
    <source>
        <dbReference type="Pfam" id="PF25869"/>
    </source>
</evidence>
<dbReference type="Pfam" id="PF25954">
    <property type="entry name" value="Beta-barrel_RND_2"/>
    <property type="match status" value="1"/>
</dbReference>
<name>A0AB38G0K4_9ENTR</name>
<dbReference type="AlphaFoldDB" id="A0AB38G0K4"/>
<dbReference type="FunFam" id="2.40.420.20:FF:000003">
    <property type="entry name" value="Cation efflux system protein cusB"/>
    <property type="match status" value="1"/>
</dbReference>
<evidence type="ECO:0000256" key="4">
    <source>
        <dbReference type="ARBA" id="ARBA00023065"/>
    </source>
</evidence>
<dbReference type="GeneID" id="66905766"/>
<dbReference type="NCBIfam" id="NF007303">
    <property type="entry name" value="PRK09783.1"/>
    <property type="match status" value="1"/>
</dbReference>
<dbReference type="NCBIfam" id="TIGR01730">
    <property type="entry name" value="RND_mfp"/>
    <property type="match status" value="1"/>
</dbReference>
<evidence type="ECO:0000313" key="12">
    <source>
        <dbReference type="Proteomes" id="UP000267341"/>
    </source>
</evidence>